<dbReference type="PhylomeDB" id="A7TLA4"/>
<dbReference type="PANTHER" id="PTHR11586:SF43">
    <property type="entry name" value="TYROSINE--TRNA LIGASE, CYTOPLASMIC"/>
    <property type="match status" value="1"/>
</dbReference>
<dbReference type="GO" id="GO:0000049">
    <property type="term" value="F:tRNA binding"/>
    <property type="evidence" value="ECO:0007669"/>
    <property type="project" value="UniProtKB-UniRule"/>
</dbReference>
<keyword evidence="7" id="KW-1185">Reference proteome</keyword>
<evidence type="ECO:0000256" key="1">
    <source>
        <dbReference type="ARBA" id="ARBA00022490"/>
    </source>
</evidence>
<dbReference type="RefSeq" id="XP_001644837.1">
    <property type="nucleotide sequence ID" value="XM_001644787.1"/>
</dbReference>
<dbReference type="SUPFAM" id="SSF50249">
    <property type="entry name" value="Nucleic acid-binding proteins"/>
    <property type="match status" value="1"/>
</dbReference>
<dbReference type="InParanoid" id="A7TLA4"/>
<keyword evidence="2 4" id="KW-0820">tRNA-binding</keyword>
<dbReference type="GeneID" id="5545165"/>
<dbReference type="InterPro" id="IPR002547">
    <property type="entry name" value="tRNA-bd_dom"/>
</dbReference>
<dbReference type="eggNOG" id="KOG2241">
    <property type="taxonomic scope" value="Eukaryota"/>
</dbReference>
<dbReference type="Gene3D" id="2.40.50.140">
    <property type="entry name" value="Nucleic acid-binding proteins"/>
    <property type="match status" value="1"/>
</dbReference>
<name>A7TLA4_VANPO</name>
<dbReference type="KEGG" id="vpo:Kpol_1041p37"/>
<evidence type="ECO:0000313" key="6">
    <source>
        <dbReference type="EMBL" id="EDO16979.1"/>
    </source>
</evidence>
<evidence type="ECO:0000313" key="7">
    <source>
        <dbReference type="Proteomes" id="UP000000267"/>
    </source>
</evidence>
<feature type="domain" description="TRNA-binding" evidence="5">
    <location>
        <begin position="25"/>
        <end position="134"/>
    </location>
</feature>
<reference evidence="6 7" key="1">
    <citation type="journal article" date="2007" name="Proc. Natl. Acad. Sci. U.S.A.">
        <title>Independent sorting-out of thousands of duplicated gene pairs in two yeast species descended from a whole-genome duplication.</title>
        <authorList>
            <person name="Scannell D.R."/>
            <person name="Frank A.C."/>
            <person name="Conant G.C."/>
            <person name="Byrne K.P."/>
            <person name="Woolfit M."/>
            <person name="Wolfe K.H."/>
        </authorList>
    </citation>
    <scope>NUCLEOTIDE SEQUENCE [LARGE SCALE GENOMIC DNA]</scope>
    <source>
        <strain evidence="7">ATCC 22028 / DSM 70294 / BCRC 21397 / CBS 2163 / NBRC 10782 / NRRL Y-8283 / UCD 57-17</strain>
    </source>
</reference>
<dbReference type="OrthoDB" id="19141at2759"/>
<proteinExistence type="predicted"/>
<evidence type="ECO:0000256" key="4">
    <source>
        <dbReference type="PROSITE-ProRule" id="PRU00209"/>
    </source>
</evidence>
<dbReference type="PANTHER" id="PTHR11586">
    <property type="entry name" value="TRNA-AMINOACYLATION COFACTOR ARC1 FAMILY MEMBER"/>
    <property type="match status" value="1"/>
</dbReference>
<dbReference type="InterPro" id="IPR051270">
    <property type="entry name" value="Tyrosine-tRNA_ligase_regulator"/>
</dbReference>
<organism evidence="7">
    <name type="scientific">Vanderwaltozyma polyspora (strain ATCC 22028 / DSM 70294 / BCRC 21397 / CBS 2163 / NBRC 10782 / NRRL Y-8283 / UCD 57-17)</name>
    <name type="common">Kluyveromyces polysporus</name>
    <dbReference type="NCBI Taxonomy" id="436907"/>
    <lineage>
        <taxon>Eukaryota</taxon>
        <taxon>Fungi</taxon>
        <taxon>Dikarya</taxon>
        <taxon>Ascomycota</taxon>
        <taxon>Saccharomycotina</taxon>
        <taxon>Saccharomycetes</taxon>
        <taxon>Saccharomycetales</taxon>
        <taxon>Saccharomycetaceae</taxon>
        <taxon>Vanderwaltozyma</taxon>
    </lineage>
</organism>
<dbReference type="InterPro" id="IPR012340">
    <property type="entry name" value="NA-bd_OB-fold"/>
</dbReference>
<dbReference type="STRING" id="436907.A7TLA4"/>
<dbReference type="AlphaFoldDB" id="A7TLA4"/>
<accession>A7TLA4</accession>
<dbReference type="Proteomes" id="UP000000267">
    <property type="component" value="Unassembled WGS sequence"/>
</dbReference>
<gene>
    <name evidence="6" type="ORF">Kpol_1041p37</name>
</gene>
<evidence type="ECO:0000256" key="2">
    <source>
        <dbReference type="ARBA" id="ARBA00022555"/>
    </source>
</evidence>
<protein>
    <recommendedName>
        <fullName evidence="5">tRNA-binding domain-containing protein</fullName>
    </recommendedName>
</protein>
<dbReference type="EMBL" id="DS480413">
    <property type="protein sequence ID" value="EDO16979.1"/>
    <property type="molecule type" value="Genomic_DNA"/>
</dbReference>
<dbReference type="GO" id="GO:0004831">
    <property type="term" value="F:tyrosine-tRNA ligase activity"/>
    <property type="evidence" value="ECO:0007669"/>
    <property type="project" value="TreeGrafter"/>
</dbReference>
<keyword evidence="3 4" id="KW-0694">RNA-binding</keyword>
<sequence length="206" mass="23391">MMFKIIVPRKVLASKISIAPKRWYHFELLNLKIGHIKQVELHPDSDKLYISQVEVGSDIDKPSVKQICSGLREYKSKSDLFDQAVVVLDNIKKCKLRGEISEAMLLCGENTSKNVVQLCKPEKFNASFIGKNVVLGNKIPIRPPTDRKIKPKEWEDISSRLSIGDNNVVTYRDEETNEVKQLFIIGENDEFIPIVVDSLPKGSVVR</sequence>
<dbReference type="PROSITE" id="PS50886">
    <property type="entry name" value="TRBD"/>
    <property type="match status" value="1"/>
</dbReference>
<keyword evidence="1" id="KW-0963">Cytoplasm</keyword>
<dbReference type="Pfam" id="PF01588">
    <property type="entry name" value="tRNA_bind"/>
    <property type="match status" value="1"/>
</dbReference>
<evidence type="ECO:0000256" key="3">
    <source>
        <dbReference type="ARBA" id="ARBA00022884"/>
    </source>
</evidence>
<dbReference type="HOGENOM" id="CLU_009710_6_4_1"/>
<evidence type="ECO:0000259" key="5">
    <source>
        <dbReference type="PROSITE" id="PS50886"/>
    </source>
</evidence>
<dbReference type="OMA" id="KKCKLRG"/>